<evidence type="ECO:0000259" key="6">
    <source>
        <dbReference type="PROSITE" id="PS50893"/>
    </source>
</evidence>
<evidence type="ECO:0000256" key="2">
    <source>
        <dbReference type="ARBA" id="ARBA00022448"/>
    </source>
</evidence>
<dbReference type="InterPro" id="IPR027417">
    <property type="entry name" value="P-loop_NTPase"/>
</dbReference>
<evidence type="ECO:0000256" key="1">
    <source>
        <dbReference type="ARBA" id="ARBA00005417"/>
    </source>
</evidence>
<dbReference type="InterPro" id="IPR017871">
    <property type="entry name" value="ABC_transporter-like_CS"/>
</dbReference>
<dbReference type="InterPro" id="IPR013563">
    <property type="entry name" value="Oligopep_ABC_C"/>
</dbReference>
<dbReference type="GO" id="GO:0015833">
    <property type="term" value="P:peptide transport"/>
    <property type="evidence" value="ECO:0007669"/>
    <property type="project" value="InterPro"/>
</dbReference>
<comment type="similarity">
    <text evidence="1">Belongs to the ABC transporter superfamily.</text>
</comment>
<gene>
    <name evidence="7" type="ORF">EDD42_1639</name>
</gene>
<keyword evidence="4 7" id="KW-0067">ATP-binding</keyword>
<dbReference type="InterPro" id="IPR003439">
    <property type="entry name" value="ABC_transporter-like_ATP-bd"/>
</dbReference>
<dbReference type="Proteomes" id="UP000266915">
    <property type="component" value="Unassembled WGS sequence"/>
</dbReference>
<feature type="compositionally biased region" description="Polar residues" evidence="5">
    <location>
        <begin position="283"/>
        <end position="294"/>
    </location>
</feature>
<name>A0A3N2C255_9MICO</name>
<dbReference type="PROSITE" id="PS00211">
    <property type="entry name" value="ABC_TRANSPORTER_1"/>
    <property type="match status" value="1"/>
</dbReference>
<dbReference type="GO" id="GO:0016887">
    <property type="term" value="F:ATP hydrolysis activity"/>
    <property type="evidence" value="ECO:0007669"/>
    <property type="project" value="InterPro"/>
</dbReference>
<proteinExistence type="inferred from homology"/>
<comment type="caution">
    <text evidence="7">The sequence shown here is derived from an EMBL/GenBank/DDBJ whole genome shotgun (WGS) entry which is preliminary data.</text>
</comment>
<dbReference type="NCBIfam" id="NF008453">
    <property type="entry name" value="PRK11308.1"/>
    <property type="match status" value="2"/>
</dbReference>
<organism evidence="7 8">
    <name type="scientific">Plantibacter flavus</name>
    <dbReference type="NCBI Taxonomy" id="150123"/>
    <lineage>
        <taxon>Bacteria</taxon>
        <taxon>Bacillati</taxon>
        <taxon>Actinomycetota</taxon>
        <taxon>Actinomycetes</taxon>
        <taxon>Micrococcales</taxon>
        <taxon>Microbacteriaceae</taxon>
        <taxon>Plantibacter</taxon>
    </lineage>
</organism>
<evidence type="ECO:0000313" key="8">
    <source>
        <dbReference type="Proteomes" id="UP000266915"/>
    </source>
</evidence>
<dbReference type="RefSeq" id="WP_085510685.1">
    <property type="nucleotide sequence ID" value="NZ_FXAP01000001.1"/>
</dbReference>
<dbReference type="Pfam" id="PF08352">
    <property type="entry name" value="oligo_HPY"/>
    <property type="match status" value="2"/>
</dbReference>
<reference evidence="7 8" key="1">
    <citation type="submission" date="2018-11" db="EMBL/GenBank/DDBJ databases">
        <title>Sequencing the genomes of 1000 actinobacteria strains.</title>
        <authorList>
            <person name="Klenk H.-P."/>
        </authorList>
    </citation>
    <scope>NUCLEOTIDE SEQUENCE [LARGE SCALE GENOMIC DNA]</scope>
    <source>
        <strain evidence="7 8">DSM 14012</strain>
    </source>
</reference>
<dbReference type="PANTHER" id="PTHR43776:SF7">
    <property type="entry name" value="D,D-DIPEPTIDE TRANSPORT ATP-BINDING PROTEIN DDPF-RELATED"/>
    <property type="match status" value="1"/>
</dbReference>
<accession>A0A3N2C255</accession>
<dbReference type="InterPro" id="IPR050319">
    <property type="entry name" value="ABC_transp_ATP-bind"/>
</dbReference>
<evidence type="ECO:0000256" key="3">
    <source>
        <dbReference type="ARBA" id="ARBA00022741"/>
    </source>
</evidence>
<dbReference type="InterPro" id="IPR003593">
    <property type="entry name" value="AAA+_ATPase"/>
</dbReference>
<dbReference type="SUPFAM" id="SSF52540">
    <property type="entry name" value="P-loop containing nucleoside triphosphate hydrolases"/>
    <property type="match status" value="2"/>
</dbReference>
<dbReference type="CDD" id="cd03257">
    <property type="entry name" value="ABC_NikE_OppD_transporters"/>
    <property type="match status" value="2"/>
</dbReference>
<feature type="domain" description="ABC transporter" evidence="6">
    <location>
        <begin position="299"/>
        <end position="539"/>
    </location>
</feature>
<dbReference type="GO" id="GO:0055085">
    <property type="term" value="P:transmembrane transport"/>
    <property type="evidence" value="ECO:0007669"/>
    <property type="project" value="UniProtKB-ARBA"/>
</dbReference>
<feature type="region of interest" description="Disordered" evidence="5">
    <location>
        <begin position="271"/>
        <end position="294"/>
    </location>
</feature>
<dbReference type="Gene3D" id="3.40.50.300">
    <property type="entry name" value="P-loop containing nucleotide triphosphate hydrolases"/>
    <property type="match status" value="2"/>
</dbReference>
<dbReference type="Pfam" id="PF00005">
    <property type="entry name" value="ABC_tran"/>
    <property type="match status" value="2"/>
</dbReference>
<dbReference type="AlphaFoldDB" id="A0A3N2C255"/>
<dbReference type="EMBL" id="RKHL01000001">
    <property type="protein sequence ID" value="ROR81573.1"/>
    <property type="molecule type" value="Genomic_DNA"/>
</dbReference>
<keyword evidence="3" id="KW-0547">Nucleotide-binding</keyword>
<dbReference type="PANTHER" id="PTHR43776">
    <property type="entry name" value="TRANSPORT ATP-BINDING PROTEIN"/>
    <property type="match status" value="1"/>
</dbReference>
<sequence length="557" mass="59021">MSDSTPLLQVEALTVGFGSGDAVVSDVSFQVERGTCVAIVGESGSGKSVTARSLLGLAGPSARVTAARLDFGGTDLRGLGASAWRRLRGRRIGLVLQDALVSLDPLRPIGREIDDALRLGTDLDRTARTRRVLELLESVGMPDPASRIGQRSGELSGGLRQRALIASAIALDPDLLIADEPTTALDVTVQARVIGLLDDVKRRGAGLLLISHDLAVVSSIADHLVVMQHGVVVEQGPAEQVLTRPTHPYTRALIAAVPTDRARGTRLSADPAVDAAPVAEQPATGTRLTTQTGSDAPALEFRSVTRSFERGRGASAILAVDDVSLRLEPGTTLGVVGESGSGKTTLARIALGLTAPQSGTVLLEGESWSELPERARRPRRNRLGWVSQDPLSSFDPRWRVDAILADAVRGREAAPRDITRLLADVGLDPSLARARPRTLSGGQRQRVAIARALASRPSTLILDEPVSALDVTVQARILDLLDDLQRRHGLSYLLISHDLGVIRHMSDWVAVMQHGRVVEHGDAEQVFTAPAHPYTARLAADAPRLIAPGAASGRDGA</sequence>
<evidence type="ECO:0000256" key="4">
    <source>
        <dbReference type="ARBA" id="ARBA00022840"/>
    </source>
</evidence>
<evidence type="ECO:0000256" key="5">
    <source>
        <dbReference type="SAM" id="MobiDB-lite"/>
    </source>
</evidence>
<protein>
    <submittedName>
        <fullName evidence="7">Peptide/nickel transport system ATP-binding protein</fullName>
    </submittedName>
</protein>
<evidence type="ECO:0000313" key="7">
    <source>
        <dbReference type="EMBL" id="ROR81573.1"/>
    </source>
</evidence>
<feature type="domain" description="ABC transporter" evidence="6">
    <location>
        <begin position="8"/>
        <end position="254"/>
    </location>
</feature>
<dbReference type="PROSITE" id="PS50893">
    <property type="entry name" value="ABC_TRANSPORTER_2"/>
    <property type="match status" value="2"/>
</dbReference>
<keyword evidence="2" id="KW-0813">Transport</keyword>
<dbReference type="GO" id="GO:0005524">
    <property type="term" value="F:ATP binding"/>
    <property type="evidence" value="ECO:0007669"/>
    <property type="project" value="UniProtKB-KW"/>
</dbReference>
<keyword evidence="8" id="KW-1185">Reference proteome</keyword>
<dbReference type="SMART" id="SM00382">
    <property type="entry name" value="AAA"/>
    <property type="match status" value="2"/>
</dbReference>